<dbReference type="Pfam" id="PF14111">
    <property type="entry name" value="DUF4283"/>
    <property type="match status" value="1"/>
</dbReference>
<dbReference type="CDD" id="cd06222">
    <property type="entry name" value="RNase_H_like"/>
    <property type="match status" value="1"/>
</dbReference>
<accession>A0ABQ7DRQ3</accession>
<comment type="caution">
    <text evidence="6">The sequence shown here is derived from an EMBL/GenBank/DDBJ whole genome shotgun (WGS) entry which is preliminary data.</text>
</comment>
<feature type="domain" description="RNase H type-1" evidence="3">
    <location>
        <begin position="667"/>
        <end position="784"/>
    </location>
</feature>
<feature type="domain" description="DUF4283" evidence="4">
    <location>
        <begin position="98"/>
        <end position="175"/>
    </location>
</feature>
<dbReference type="InterPro" id="IPR036397">
    <property type="entry name" value="RNaseH_sf"/>
</dbReference>
<evidence type="ECO:0000256" key="1">
    <source>
        <dbReference type="SAM" id="MobiDB-lite"/>
    </source>
</evidence>
<keyword evidence="7" id="KW-1185">Reference proteome</keyword>
<keyword evidence="2" id="KW-0812">Transmembrane</keyword>
<gene>
    <name evidence="6" type="ORF">DY000_02032230</name>
</gene>
<sequence length="806" mass="92067">MKKKESAVRFGLRESDLYSIPDLTSGSGIAGLGLVVSLIWYLLSSLVMYVTGRSFTMASSHRFSSAPMADTKGKGILYEEEDEPIQLVEDDDPHTIRKFHMSLIGKILNPKKQNVEKLIKSMPTQWGMQDKITANDLGNGRFFFNITTEEDLQWVLSQGPFHFNFCMFVLVRWEPIVHDEYPWNIPFWVEITGIPLHLWTVKNLKRIGGKLGHIDTMEIAAGRLLVDVDTRKPLIFTKKVQSPEGDEVSIQFTYDRLFKHCSYCGFLTHEAANCTKKMEDQRLQAKETGEFSRVQLPFEPQNRQSLLEDRTRRDLYHSQRDRKNDTQKDHEAFKSTTAAYSRSYRQETIVGLTLGHATVSVMDLGHHEATYQDKNLSLHMAGESSRHEDAPRGTGKKLASTIVSPYHVNNEDNVNVTFRSKSSTRAIDFSPMEKETRVTDFSHMENEMHNNYLNKGQIIEALHDMYIGGSGVGAQLHDASMDVDEIDDQDEDLLGEELKEMEEPHHTASSSNAMAKGSKARSSNKGPSRHGIPRGMPIRKAEFLRRGSPRKRSTSIGLPSLGETEHHRHKINSGYEVKVWEDPWITTTHARPAILAAPVMHPNLRVSDLINQEFGHKLNSSSGYVLLELHKEGQYTVKLEEKEVLEPSITKLQAFAWKLKAPTKIYGSWTASAQFSGCGWVWMDRDENIQLMETRTITRRESVLYSEVEALRWAMENMLQHSTCQSFGTDCKELIAMIKEPHVWRSFATELERIETLQIFFPDFNIIHVPRARNQISDFVAKTARSFYRVLHFIGCSIPVWLPRPP</sequence>
<dbReference type="Proteomes" id="UP000266723">
    <property type="component" value="Unassembled WGS sequence"/>
</dbReference>
<feature type="transmembrane region" description="Helical" evidence="2">
    <location>
        <begin position="20"/>
        <end position="43"/>
    </location>
</feature>
<evidence type="ECO:0000313" key="6">
    <source>
        <dbReference type="EMBL" id="KAF3579920.1"/>
    </source>
</evidence>
<evidence type="ECO:0000259" key="3">
    <source>
        <dbReference type="Pfam" id="PF13456"/>
    </source>
</evidence>
<keyword evidence="2" id="KW-0472">Membrane</keyword>
<dbReference type="InterPro" id="IPR002156">
    <property type="entry name" value="RNaseH_domain"/>
</dbReference>
<dbReference type="PANTHER" id="PTHR31286">
    <property type="entry name" value="GLYCINE-RICH CELL WALL STRUCTURAL PROTEIN 1.8-LIKE"/>
    <property type="match status" value="1"/>
</dbReference>
<organism evidence="6 7">
    <name type="scientific">Brassica cretica</name>
    <name type="common">Mustard</name>
    <dbReference type="NCBI Taxonomy" id="69181"/>
    <lineage>
        <taxon>Eukaryota</taxon>
        <taxon>Viridiplantae</taxon>
        <taxon>Streptophyta</taxon>
        <taxon>Embryophyta</taxon>
        <taxon>Tracheophyta</taxon>
        <taxon>Spermatophyta</taxon>
        <taxon>Magnoliopsida</taxon>
        <taxon>eudicotyledons</taxon>
        <taxon>Gunneridae</taxon>
        <taxon>Pentapetalae</taxon>
        <taxon>rosids</taxon>
        <taxon>malvids</taxon>
        <taxon>Brassicales</taxon>
        <taxon>Brassicaceae</taxon>
        <taxon>Brassiceae</taxon>
        <taxon>Brassica</taxon>
    </lineage>
</organism>
<dbReference type="Pfam" id="PF13456">
    <property type="entry name" value="RVT_3"/>
    <property type="match status" value="1"/>
</dbReference>
<dbReference type="Gene3D" id="3.30.420.10">
    <property type="entry name" value="Ribonuclease H-like superfamily/Ribonuclease H"/>
    <property type="match status" value="1"/>
</dbReference>
<evidence type="ECO:0000256" key="2">
    <source>
        <dbReference type="SAM" id="Phobius"/>
    </source>
</evidence>
<evidence type="ECO:0000313" key="7">
    <source>
        <dbReference type="Proteomes" id="UP000266723"/>
    </source>
</evidence>
<dbReference type="InterPro" id="IPR044730">
    <property type="entry name" value="RNase_H-like_dom_plant"/>
</dbReference>
<proteinExistence type="predicted"/>
<dbReference type="InterPro" id="IPR040256">
    <property type="entry name" value="At4g02000-like"/>
</dbReference>
<evidence type="ECO:0000259" key="5">
    <source>
        <dbReference type="Pfam" id="PF14392"/>
    </source>
</evidence>
<name>A0ABQ7DRQ3_BRACR</name>
<evidence type="ECO:0000259" key="4">
    <source>
        <dbReference type="Pfam" id="PF14111"/>
    </source>
</evidence>
<reference evidence="6 7" key="1">
    <citation type="journal article" date="2020" name="BMC Genomics">
        <title>Intraspecific diversification of the crop wild relative Brassica cretica Lam. using demographic model selection.</title>
        <authorList>
            <person name="Kioukis A."/>
            <person name="Michalopoulou V.A."/>
            <person name="Briers L."/>
            <person name="Pirintsos S."/>
            <person name="Studholme D.J."/>
            <person name="Pavlidis P."/>
            <person name="Sarris P.F."/>
        </authorList>
    </citation>
    <scope>NUCLEOTIDE SEQUENCE [LARGE SCALE GENOMIC DNA]</scope>
    <source>
        <strain evidence="7">cv. PFS-1207/04</strain>
    </source>
</reference>
<dbReference type="Pfam" id="PF14392">
    <property type="entry name" value="zf-CCHC_4"/>
    <property type="match status" value="1"/>
</dbReference>
<feature type="domain" description="Zinc knuckle CX2CX4HX4C" evidence="5">
    <location>
        <begin position="228"/>
        <end position="276"/>
    </location>
</feature>
<dbReference type="EMBL" id="QGKV02000649">
    <property type="protein sequence ID" value="KAF3579920.1"/>
    <property type="molecule type" value="Genomic_DNA"/>
</dbReference>
<dbReference type="InterPro" id="IPR025558">
    <property type="entry name" value="DUF4283"/>
</dbReference>
<feature type="compositionally biased region" description="Basic and acidic residues" evidence="1">
    <location>
        <begin position="306"/>
        <end position="333"/>
    </location>
</feature>
<dbReference type="InterPro" id="IPR012337">
    <property type="entry name" value="RNaseH-like_sf"/>
</dbReference>
<evidence type="ECO:0008006" key="8">
    <source>
        <dbReference type="Google" id="ProtNLM"/>
    </source>
</evidence>
<dbReference type="SUPFAM" id="SSF53098">
    <property type="entry name" value="Ribonuclease H-like"/>
    <property type="match status" value="1"/>
</dbReference>
<dbReference type="InterPro" id="IPR025836">
    <property type="entry name" value="Zn_knuckle_CX2CX4HX4C"/>
</dbReference>
<dbReference type="PANTHER" id="PTHR31286:SF162">
    <property type="entry name" value="DUF4283 DOMAIN-CONTAINING PROTEIN-RELATED"/>
    <property type="match status" value="1"/>
</dbReference>
<feature type="region of interest" description="Disordered" evidence="1">
    <location>
        <begin position="501"/>
        <end position="567"/>
    </location>
</feature>
<feature type="region of interest" description="Disordered" evidence="1">
    <location>
        <begin position="291"/>
        <end position="333"/>
    </location>
</feature>
<keyword evidence="2" id="KW-1133">Transmembrane helix</keyword>
<protein>
    <recommendedName>
        <fullName evidence="8">DUF4283 domain-containing protein</fullName>
    </recommendedName>
</protein>